<evidence type="ECO:0000259" key="10">
    <source>
        <dbReference type="SMART" id="SM01005"/>
    </source>
</evidence>
<dbReference type="SUPFAM" id="SSF51419">
    <property type="entry name" value="PLP-binding barrel"/>
    <property type="match status" value="1"/>
</dbReference>
<evidence type="ECO:0000256" key="2">
    <source>
        <dbReference type="ARBA" id="ARBA00001933"/>
    </source>
</evidence>
<feature type="binding site" evidence="7 9">
    <location>
        <position position="133"/>
    </location>
    <ligand>
        <name>substrate</name>
    </ligand>
</feature>
<dbReference type="NCBIfam" id="TIGR00492">
    <property type="entry name" value="alr"/>
    <property type="match status" value="1"/>
</dbReference>
<dbReference type="RefSeq" id="WP_094409151.1">
    <property type="nucleotide sequence ID" value="NZ_BMJZ01000001.1"/>
</dbReference>
<evidence type="ECO:0000313" key="11">
    <source>
        <dbReference type="EMBL" id="OYQ18887.1"/>
    </source>
</evidence>
<sequence>MPTPATLLTIDRSALAANWRFLAGQAAHGHCAAVVKADGYGLGAVEAASAFLAAGCTRFFVAHLAEAIILRAGLTERFPNAKPSIGVLNGLLPGEQAEFLAHDLLPVLNTPQQIADWQPEHPAILQIDTGMSRVGLEATEFDALLPDLRRRNFGLLISHFARADEPQEALNRLQIDRFSAAMQQLPGVPGSLAASSGIFLGPDAHFDLLRPGYALYGGNPVPGKPNPMQRTVTLTTPIIQVRDVEAGRPVGYGSRWHAPAPARIATIPYGYADGIPRVTAGATFWLNGKPAPVVGRVSMDLITLDVTALPEAVPGAQIEILGPNRDIDTAGADGGTLGYEILTSIGRRAVRQYIG</sequence>
<dbReference type="InterPro" id="IPR029066">
    <property type="entry name" value="PLP-binding_barrel"/>
</dbReference>
<evidence type="ECO:0000256" key="3">
    <source>
        <dbReference type="ARBA" id="ARBA00007880"/>
    </source>
</evidence>
<dbReference type="SUPFAM" id="SSF50621">
    <property type="entry name" value="Alanine racemase C-terminal domain-like"/>
    <property type="match status" value="1"/>
</dbReference>
<dbReference type="GO" id="GO:0008784">
    <property type="term" value="F:alanine racemase activity"/>
    <property type="evidence" value="ECO:0007669"/>
    <property type="project" value="UniProtKB-UniRule"/>
</dbReference>
<dbReference type="SMART" id="SM01005">
    <property type="entry name" value="Ala_racemase_C"/>
    <property type="match status" value="1"/>
</dbReference>
<keyword evidence="12" id="KW-1185">Reference proteome</keyword>
<dbReference type="Gene3D" id="2.40.37.10">
    <property type="entry name" value="Lyase, Ornithine Decarboxylase, Chain A, domain 1"/>
    <property type="match status" value="1"/>
</dbReference>
<keyword evidence="6 7" id="KW-0413">Isomerase</keyword>
<proteinExistence type="inferred from homology"/>
<dbReference type="InterPro" id="IPR020622">
    <property type="entry name" value="Ala_racemase_pyridoxalP-BS"/>
</dbReference>
<keyword evidence="5 7" id="KW-0663">Pyridoxal phosphate</keyword>
<feature type="domain" description="Alanine racemase C-terminal" evidence="10">
    <location>
        <begin position="231"/>
        <end position="354"/>
    </location>
</feature>
<evidence type="ECO:0000256" key="8">
    <source>
        <dbReference type="PIRSR" id="PIRSR600821-50"/>
    </source>
</evidence>
<feature type="modified residue" description="N6-(pyridoxal phosphate)lysine" evidence="7 8">
    <location>
        <position position="36"/>
    </location>
</feature>
<evidence type="ECO:0000313" key="12">
    <source>
        <dbReference type="Proteomes" id="UP000216361"/>
    </source>
</evidence>
<evidence type="ECO:0000256" key="6">
    <source>
        <dbReference type="ARBA" id="ARBA00023235"/>
    </source>
</evidence>
<comment type="catalytic activity">
    <reaction evidence="1 7">
        <text>L-alanine = D-alanine</text>
        <dbReference type="Rhea" id="RHEA:20249"/>
        <dbReference type="ChEBI" id="CHEBI:57416"/>
        <dbReference type="ChEBI" id="CHEBI:57972"/>
        <dbReference type="EC" id="5.1.1.1"/>
    </reaction>
</comment>
<dbReference type="InterPro" id="IPR001608">
    <property type="entry name" value="Ala_racemase_N"/>
</dbReference>
<dbReference type="PANTHER" id="PTHR30511:SF0">
    <property type="entry name" value="ALANINE RACEMASE, CATABOLIC-RELATED"/>
    <property type="match status" value="1"/>
</dbReference>
<dbReference type="Pfam" id="PF01168">
    <property type="entry name" value="Ala_racemase_N"/>
    <property type="match status" value="1"/>
</dbReference>
<comment type="cofactor">
    <cofactor evidence="2 7 8">
        <name>pyridoxal 5'-phosphate</name>
        <dbReference type="ChEBI" id="CHEBI:597326"/>
    </cofactor>
</comment>
<dbReference type="PANTHER" id="PTHR30511">
    <property type="entry name" value="ALANINE RACEMASE"/>
    <property type="match status" value="1"/>
</dbReference>
<feature type="binding site" evidence="7 9">
    <location>
        <position position="299"/>
    </location>
    <ligand>
        <name>substrate</name>
    </ligand>
</feature>
<dbReference type="Proteomes" id="UP000216361">
    <property type="component" value="Unassembled WGS sequence"/>
</dbReference>
<dbReference type="PROSITE" id="PS00395">
    <property type="entry name" value="ALANINE_RACEMASE"/>
    <property type="match status" value="1"/>
</dbReference>
<dbReference type="UniPathway" id="UPA00042">
    <property type="reaction ID" value="UER00497"/>
</dbReference>
<organism evidence="11 12">
    <name type="scientific">Elstera cyanobacteriorum</name>
    <dbReference type="NCBI Taxonomy" id="2022747"/>
    <lineage>
        <taxon>Bacteria</taxon>
        <taxon>Pseudomonadati</taxon>
        <taxon>Pseudomonadota</taxon>
        <taxon>Alphaproteobacteria</taxon>
        <taxon>Rhodospirillales</taxon>
        <taxon>Rhodospirillaceae</taxon>
        <taxon>Elstera</taxon>
    </lineage>
</organism>
<dbReference type="HAMAP" id="MF_01201">
    <property type="entry name" value="Ala_racemase"/>
    <property type="match status" value="1"/>
</dbReference>
<comment type="function">
    <text evidence="7">Catalyzes the interconversion of L-alanine and D-alanine. May also act on other amino acids.</text>
</comment>
<protein>
    <recommendedName>
        <fullName evidence="4 7">Alanine racemase</fullName>
        <ecNumber evidence="4 7">5.1.1.1</ecNumber>
    </recommendedName>
</protein>
<gene>
    <name evidence="11" type="primary">alr</name>
    <name evidence="11" type="ORF">CHR90_11610</name>
</gene>
<dbReference type="AlphaFoldDB" id="A0A255XPH2"/>
<dbReference type="PRINTS" id="PR00992">
    <property type="entry name" value="ALARACEMASE"/>
</dbReference>
<dbReference type="Pfam" id="PF00842">
    <property type="entry name" value="Ala_racemase_C"/>
    <property type="match status" value="1"/>
</dbReference>
<dbReference type="Gene3D" id="3.20.20.10">
    <property type="entry name" value="Alanine racemase"/>
    <property type="match status" value="1"/>
</dbReference>
<dbReference type="OrthoDB" id="9813814at2"/>
<evidence type="ECO:0000256" key="9">
    <source>
        <dbReference type="PIRSR" id="PIRSR600821-52"/>
    </source>
</evidence>
<comment type="caution">
    <text evidence="11">The sequence shown here is derived from an EMBL/GenBank/DDBJ whole genome shotgun (WGS) entry which is preliminary data.</text>
</comment>
<dbReference type="InterPro" id="IPR009006">
    <property type="entry name" value="Ala_racemase/Decarboxylase_C"/>
</dbReference>
<dbReference type="EC" id="5.1.1.1" evidence="4 7"/>
<comment type="similarity">
    <text evidence="3 7">Belongs to the alanine racemase family.</text>
</comment>
<dbReference type="GO" id="GO:0005829">
    <property type="term" value="C:cytosol"/>
    <property type="evidence" value="ECO:0007669"/>
    <property type="project" value="TreeGrafter"/>
</dbReference>
<feature type="active site" description="Proton acceptor; specific for D-alanine" evidence="7">
    <location>
        <position position="36"/>
    </location>
</feature>
<accession>A0A255XPH2</accession>
<dbReference type="InterPro" id="IPR000821">
    <property type="entry name" value="Ala_racemase"/>
</dbReference>
<reference evidence="11 12" key="1">
    <citation type="submission" date="2017-07" db="EMBL/GenBank/DDBJ databases">
        <title>Elstera cyanobacteriorum sp. nov., a novel bacterium isolated from cyanobacterial aggregates in a eutrophic lake.</title>
        <authorList>
            <person name="Cai H."/>
        </authorList>
    </citation>
    <scope>NUCLEOTIDE SEQUENCE [LARGE SCALE GENOMIC DNA]</scope>
    <source>
        <strain evidence="11 12">TH019</strain>
    </source>
</reference>
<feature type="active site" description="Proton acceptor; specific for L-alanine" evidence="7">
    <location>
        <position position="252"/>
    </location>
</feature>
<evidence type="ECO:0000256" key="5">
    <source>
        <dbReference type="ARBA" id="ARBA00022898"/>
    </source>
</evidence>
<evidence type="ECO:0000256" key="4">
    <source>
        <dbReference type="ARBA" id="ARBA00013089"/>
    </source>
</evidence>
<evidence type="ECO:0000256" key="7">
    <source>
        <dbReference type="HAMAP-Rule" id="MF_01201"/>
    </source>
</evidence>
<dbReference type="EMBL" id="NOXS01000032">
    <property type="protein sequence ID" value="OYQ18887.1"/>
    <property type="molecule type" value="Genomic_DNA"/>
</dbReference>
<dbReference type="GO" id="GO:0030170">
    <property type="term" value="F:pyridoxal phosphate binding"/>
    <property type="evidence" value="ECO:0007669"/>
    <property type="project" value="UniProtKB-UniRule"/>
</dbReference>
<dbReference type="InterPro" id="IPR011079">
    <property type="entry name" value="Ala_racemase_C"/>
</dbReference>
<evidence type="ECO:0000256" key="1">
    <source>
        <dbReference type="ARBA" id="ARBA00000316"/>
    </source>
</evidence>
<dbReference type="CDD" id="cd00430">
    <property type="entry name" value="PLPDE_III_AR"/>
    <property type="match status" value="1"/>
</dbReference>
<name>A0A255XPH2_9PROT</name>
<dbReference type="GO" id="GO:0030632">
    <property type="term" value="P:D-alanine biosynthetic process"/>
    <property type="evidence" value="ECO:0007669"/>
    <property type="project" value="UniProtKB-UniRule"/>
</dbReference>
<comment type="pathway">
    <text evidence="7">Amino-acid biosynthesis; D-alanine biosynthesis; D-alanine from L-alanine: step 1/1.</text>
</comment>